<dbReference type="InterPro" id="IPR011006">
    <property type="entry name" value="CheY-like_superfamily"/>
</dbReference>
<dbReference type="Gene3D" id="6.10.250.690">
    <property type="match status" value="1"/>
</dbReference>
<name>A0A1F5YMZ4_9BACT</name>
<dbReference type="InterPro" id="IPR039420">
    <property type="entry name" value="WalR-like"/>
</dbReference>
<dbReference type="GO" id="GO:0000976">
    <property type="term" value="F:transcription cis-regulatory region binding"/>
    <property type="evidence" value="ECO:0007669"/>
    <property type="project" value="TreeGrafter"/>
</dbReference>
<accession>A0A1F5YMZ4</accession>
<dbReference type="SMART" id="SM00862">
    <property type="entry name" value="Trans_reg_C"/>
    <property type="match status" value="1"/>
</dbReference>
<evidence type="ECO:0000259" key="9">
    <source>
        <dbReference type="PROSITE" id="PS51755"/>
    </source>
</evidence>
<evidence type="ECO:0000256" key="1">
    <source>
        <dbReference type="ARBA" id="ARBA00022553"/>
    </source>
</evidence>
<evidence type="ECO:0000259" key="8">
    <source>
        <dbReference type="PROSITE" id="PS50110"/>
    </source>
</evidence>
<evidence type="ECO:0000256" key="6">
    <source>
        <dbReference type="PROSITE-ProRule" id="PRU00169"/>
    </source>
</evidence>
<dbReference type="InterPro" id="IPR036388">
    <property type="entry name" value="WH-like_DNA-bd_sf"/>
</dbReference>
<dbReference type="CDD" id="cd00383">
    <property type="entry name" value="trans_reg_C"/>
    <property type="match status" value="1"/>
</dbReference>
<reference evidence="10 11" key="1">
    <citation type="journal article" date="2016" name="Nat. Commun.">
        <title>Thousands of microbial genomes shed light on interconnected biogeochemical processes in an aquifer system.</title>
        <authorList>
            <person name="Anantharaman K."/>
            <person name="Brown C.T."/>
            <person name="Hug L.A."/>
            <person name="Sharon I."/>
            <person name="Castelle C.J."/>
            <person name="Probst A.J."/>
            <person name="Thomas B.C."/>
            <person name="Singh A."/>
            <person name="Wilkins M.J."/>
            <person name="Karaoz U."/>
            <person name="Brodie E.L."/>
            <person name="Williams K.H."/>
            <person name="Hubbard S.S."/>
            <person name="Banfield J.F."/>
        </authorList>
    </citation>
    <scope>NUCLEOTIDE SEQUENCE [LARGE SCALE GENOMIC DNA]</scope>
</reference>
<evidence type="ECO:0000256" key="5">
    <source>
        <dbReference type="ARBA" id="ARBA00023163"/>
    </source>
</evidence>
<sequence length="224" mass="25190">MRNSILIVEDDTELASHLKTLLRQAGYSATVKAKATEALKFADTVRPDLVLLDLQLPDLTGEGVSVELKKTYPDLPVIMLTGKDTISDKLEGFRSGADDYITKPFNADELMARINAKLRQTNANGGILRVDDLELNQRTVEVKRGGKTIALTPQEFKLLEFLMKHAGTVLSREMILNRIWQNAYDIETRVVDVYVGYLRKKIDKGARKRLIHSVRGFGYTLKAK</sequence>
<dbReference type="InterPro" id="IPR001789">
    <property type="entry name" value="Sig_transdc_resp-reg_receiver"/>
</dbReference>
<protein>
    <recommendedName>
        <fullName evidence="12">DNA-binding response regulator</fullName>
    </recommendedName>
</protein>
<evidence type="ECO:0000256" key="7">
    <source>
        <dbReference type="PROSITE-ProRule" id="PRU01091"/>
    </source>
</evidence>
<dbReference type="GO" id="GO:0032993">
    <property type="term" value="C:protein-DNA complex"/>
    <property type="evidence" value="ECO:0007669"/>
    <property type="project" value="TreeGrafter"/>
</dbReference>
<feature type="modified residue" description="4-aspartylphosphate" evidence="6">
    <location>
        <position position="53"/>
    </location>
</feature>
<feature type="domain" description="OmpR/PhoB-type" evidence="9">
    <location>
        <begin position="125"/>
        <end position="223"/>
    </location>
</feature>
<dbReference type="Gene3D" id="1.10.10.10">
    <property type="entry name" value="Winged helix-like DNA-binding domain superfamily/Winged helix DNA-binding domain"/>
    <property type="match status" value="1"/>
</dbReference>
<keyword evidence="5" id="KW-0804">Transcription</keyword>
<feature type="domain" description="Response regulatory" evidence="8">
    <location>
        <begin position="4"/>
        <end position="118"/>
    </location>
</feature>
<dbReference type="Proteomes" id="UP000178448">
    <property type="component" value="Unassembled WGS sequence"/>
</dbReference>
<feature type="DNA-binding region" description="OmpR/PhoB-type" evidence="7">
    <location>
        <begin position="125"/>
        <end position="223"/>
    </location>
</feature>
<dbReference type="SUPFAM" id="SSF52172">
    <property type="entry name" value="CheY-like"/>
    <property type="match status" value="1"/>
</dbReference>
<evidence type="ECO:0000256" key="4">
    <source>
        <dbReference type="ARBA" id="ARBA00023125"/>
    </source>
</evidence>
<dbReference type="PROSITE" id="PS51755">
    <property type="entry name" value="OMPR_PHOB"/>
    <property type="match status" value="1"/>
</dbReference>
<gene>
    <name evidence="10" type="ORF">A2Z33_00570</name>
</gene>
<dbReference type="CDD" id="cd17574">
    <property type="entry name" value="REC_OmpR"/>
    <property type="match status" value="1"/>
</dbReference>
<evidence type="ECO:0000313" key="10">
    <source>
        <dbReference type="EMBL" id="OGG01515.1"/>
    </source>
</evidence>
<dbReference type="AlphaFoldDB" id="A0A1F5YMZ4"/>
<proteinExistence type="predicted"/>
<dbReference type="GO" id="GO:0006355">
    <property type="term" value="P:regulation of DNA-templated transcription"/>
    <property type="evidence" value="ECO:0007669"/>
    <property type="project" value="InterPro"/>
</dbReference>
<keyword evidence="2" id="KW-0902">Two-component regulatory system</keyword>
<keyword evidence="4 7" id="KW-0238">DNA-binding</keyword>
<evidence type="ECO:0000256" key="2">
    <source>
        <dbReference type="ARBA" id="ARBA00023012"/>
    </source>
</evidence>
<dbReference type="Gene3D" id="3.40.50.2300">
    <property type="match status" value="1"/>
</dbReference>
<dbReference type="Pfam" id="PF00486">
    <property type="entry name" value="Trans_reg_C"/>
    <property type="match status" value="1"/>
</dbReference>
<organism evidence="10 11">
    <name type="scientific">Candidatus Gottesmanbacteria bacterium RBG_16_52_11</name>
    <dbReference type="NCBI Taxonomy" id="1798374"/>
    <lineage>
        <taxon>Bacteria</taxon>
        <taxon>Candidatus Gottesmaniibacteriota</taxon>
    </lineage>
</organism>
<dbReference type="PANTHER" id="PTHR48111">
    <property type="entry name" value="REGULATOR OF RPOS"/>
    <property type="match status" value="1"/>
</dbReference>
<keyword evidence="3" id="KW-0805">Transcription regulation</keyword>
<dbReference type="FunFam" id="1.10.10.10:FF:000005">
    <property type="entry name" value="Two-component system response regulator"/>
    <property type="match status" value="1"/>
</dbReference>
<evidence type="ECO:0000256" key="3">
    <source>
        <dbReference type="ARBA" id="ARBA00023015"/>
    </source>
</evidence>
<dbReference type="PANTHER" id="PTHR48111:SF38">
    <property type="entry name" value="TWO-COMPONENT RESPONSE REGULATOR"/>
    <property type="match status" value="1"/>
</dbReference>
<dbReference type="Pfam" id="PF00072">
    <property type="entry name" value="Response_reg"/>
    <property type="match status" value="1"/>
</dbReference>
<dbReference type="GO" id="GO:0000156">
    <property type="term" value="F:phosphorelay response regulator activity"/>
    <property type="evidence" value="ECO:0007669"/>
    <property type="project" value="TreeGrafter"/>
</dbReference>
<evidence type="ECO:0000313" key="11">
    <source>
        <dbReference type="Proteomes" id="UP000178448"/>
    </source>
</evidence>
<dbReference type="EMBL" id="MFJD01000015">
    <property type="protein sequence ID" value="OGG01515.1"/>
    <property type="molecule type" value="Genomic_DNA"/>
</dbReference>
<evidence type="ECO:0008006" key="12">
    <source>
        <dbReference type="Google" id="ProtNLM"/>
    </source>
</evidence>
<dbReference type="PROSITE" id="PS50110">
    <property type="entry name" value="RESPONSE_REGULATORY"/>
    <property type="match status" value="1"/>
</dbReference>
<comment type="caution">
    <text evidence="10">The sequence shown here is derived from an EMBL/GenBank/DDBJ whole genome shotgun (WGS) entry which is preliminary data.</text>
</comment>
<keyword evidence="1 6" id="KW-0597">Phosphoprotein</keyword>
<dbReference type="SMART" id="SM00448">
    <property type="entry name" value="REC"/>
    <property type="match status" value="1"/>
</dbReference>
<dbReference type="STRING" id="1798374.A2Z33_00570"/>
<dbReference type="GO" id="GO:0005829">
    <property type="term" value="C:cytosol"/>
    <property type="evidence" value="ECO:0007669"/>
    <property type="project" value="TreeGrafter"/>
</dbReference>
<dbReference type="InterPro" id="IPR001867">
    <property type="entry name" value="OmpR/PhoB-type_DNA-bd"/>
</dbReference>